<dbReference type="RefSeq" id="WP_173136618.1">
    <property type="nucleotide sequence ID" value="NZ_CBCSGW010000009.1"/>
</dbReference>
<dbReference type="EMBL" id="JAAATY010000017">
    <property type="protein sequence ID" value="NRN68006.1"/>
    <property type="molecule type" value="Genomic_DNA"/>
</dbReference>
<keyword evidence="5 6" id="KW-0472">Membrane</keyword>
<protein>
    <submittedName>
        <fullName evidence="8">Binding-protein-dependent transport systems inner membrane component</fullName>
    </submittedName>
</protein>
<evidence type="ECO:0000256" key="5">
    <source>
        <dbReference type="ARBA" id="ARBA00023136"/>
    </source>
</evidence>
<name>A0ABX2F9F9_9PSEU</name>
<feature type="transmembrane region" description="Helical" evidence="6">
    <location>
        <begin position="65"/>
        <end position="86"/>
    </location>
</feature>
<dbReference type="InterPro" id="IPR035906">
    <property type="entry name" value="MetI-like_sf"/>
</dbReference>
<feature type="transmembrane region" description="Helical" evidence="6">
    <location>
        <begin position="127"/>
        <end position="148"/>
    </location>
</feature>
<dbReference type="Proteomes" id="UP000763557">
    <property type="component" value="Unassembled WGS sequence"/>
</dbReference>
<evidence type="ECO:0000259" key="7">
    <source>
        <dbReference type="PROSITE" id="PS50928"/>
    </source>
</evidence>
<gene>
    <name evidence="8" type="ORF">GC106_52470</name>
</gene>
<comment type="subcellular location">
    <subcellularLocation>
        <location evidence="6">Cell membrane</location>
        <topology evidence="6">Multi-pass membrane protein</topology>
    </subcellularLocation>
    <subcellularLocation>
        <location evidence="1">Membrane</location>
        <topology evidence="1">Multi-pass membrane protein</topology>
    </subcellularLocation>
</comment>
<feature type="transmembrane region" description="Helical" evidence="6">
    <location>
        <begin position="21"/>
        <end position="39"/>
    </location>
</feature>
<dbReference type="InterPro" id="IPR000515">
    <property type="entry name" value="MetI-like"/>
</dbReference>
<evidence type="ECO:0000256" key="1">
    <source>
        <dbReference type="ARBA" id="ARBA00004141"/>
    </source>
</evidence>
<accession>A0ABX2F9F9</accession>
<dbReference type="PANTHER" id="PTHR30177:SF4">
    <property type="entry name" value="OSMOPROTECTANT IMPORT PERMEASE PROTEIN OSMW"/>
    <property type="match status" value="1"/>
</dbReference>
<evidence type="ECO:0000313" key="8">
    <source>
        <dbReference type="EMBL" id="NRN68006.1"/>
    </source>
</evidence>
<organism evidence="8 9">
    <name type="scientific">Kibdelosporangium persicum</name>
    <dbReference type="NCBI Taxonomy" id="2698649"/>
    <lineage>
        <taxon>Bacteria</taxon>
        <taxon>Bacillati</taxon>
        <taxon>Actinomycetota</taxon>
        <taxon>Actinomycetes</taxon>
        <taxon>Pseudonocardiales</taxon>
        <taxon>Pseudonocardiaceae</taxon>
        <taxon>Kibdelosporangium</taxon>
    </lineage>
</organism>
<keyword evidence="2 6" id="KW-0813">Transport</keyword>
<dbReference type="Pfam" id="PF00528">
    <property type="entry name" value="BPD_transp_1"/>
    <property type="match status" value="1"/>
</dbReference>
<comment type="similarity">
    <text evidence="6">Belongs to the binding-protein-dependent transport system permease family.</text>
</comment>
<feature type="domain" description="ABC transmembrane type-1" evidence="7">
    <location>
        <begin position="61"/>
        <end position="242"/>
    </location>
</feature>
<dbReference type="Gene3D" id="1.10.3720.10">
    <property type="entry name" value="MetI-like"/>
    <property type="match status" value="1"/>
</dbReference>
<feature type="transmembrane region" description="Helical" evidence="6">
    <location>
        <begin position="98"/>
        <end position="121"/>
    </location>
</feature>
<evidence type="ECO:0000256" key="4">
    <source>
        <dbReference type="ARBA" id="ARBA00022989"/>
    </source>
</evidence>
<evidence type="ECO:0000256" key="2">
    <source>
        <dbReference type="ARBA" id="ARBA00022448"/>
    </source>
</evidence>
<feature type="transmembrane region" description="Helical" evidence="6">
    <location>
        <begin position="223"/>
        <end position="242"/>
    </location>
</feature>
<sequence>MSVKTLDTAYQVTPSRWSRRNLTVPIGLIAAVAVLWLWVSSLNLDSIEARVLNAEAVRRAVVDHILLAVSATLLVVAIAVPLGIMLTRRWAKPLVPVVMALANIGQAVPALGLLVLLALWFGIGFKIALIALVVTAVLPVLRNTVVGIQQVDQSLVEAARGMGMRASRILRLVELPLAVPVMLAGLRTTIVIAVGVATVATFVNAGGLGDIIVAGIKLQRTPVLITGGVLTAVIALGLDWLGGLAERLLRPKGV</sequence>
<keyword evidence="3 6" id="KW-0812">Transmembrane</keyword>
<keyword evidence="4 6" id="KW-1133">Transmembrane helix</keyword>
<dbReference type="SUPFAM" id="SSF161098">
    <property type="entry name" value="MetI-like"/>
    <property type="match status" value="1"/>
</dbReference>
<reference evidence="8 9" key="1">
    <citation type="submission" date="2020-01" db="EMBL/GenBank/DDBJ databases">
        <title>Kibdelosporangium persica a novel Actinomycetes from a hot desert in Iran.</title>
        <authorList>
            <person name="Safaei N."/>
            <person name="Zaburannyi N."/>
            <person name="Mueller R."/>
            <person name="Wink J."/>
        </authorList>
    </citation>
    <scope>NUCLEOTIDE SEQUENCE [LARGE SCALE GENOMIC DNA]</scope>
    <source>
        <strain evidence="8 9">4NS15</strain>
    </source>
</reference>
<dbReference type="InterPro" id="IPR051204">
    <property type="entry name" value="ABC_transp_perm/SBD"/>
</dbReference>
<dbReference type="CDD" id="cd06261">
    <property type="entry name" value="TM_PBP2"/>
    <property type="match status" value="1"/>
</dbReference>
<dbReference type="PROSITE" id="PS50928">
    <property type="entry name" value="ABC_TM1"/>
    <property type="match status" value="1"/>
</dbReference>
<evidence type="ECO:0000256" key="3">
    <source>
        <dbReference type="ARBA" id="ARBA00022692"/>
    </source>
</evidence>
<proteinExistence type="inferred from homology"/>
<feature type="transmembrane region" description="Helical" evidence="6">
    <location>
        <begin position="192"/>
        <end position="216"/>
    </location>
</feature>
<keyword evidence="9" id="KW-1185">Reference proteome</keyword>
<dbReference type="PANTHER" id="PTHR30177">
    <property type="entry name" value="GLYCINE BETAINE/L-PROLINE TRANSPORT SYSTEM PERMEASE PROTEIN PROW"/>
    <property type="match status" value="1"/>
</dbReference>
<comment type="caution">
    <text evidence="8">The sequence shown here is derived from an EMBL/GenBank/DDBJ whole genome shotgun (WGS) entry which is preliminary data.</text>
</comment>
<evidence type="ECO:0000313" key="9">
    <source>
        <dbReference type="Proteomes" id="UP000763557"/>
    </source>
</evidence>
<evidence type="ECO:0000256" key="6">
    <source>
        <dbReference type="RuleBase" id="RU363032"/>
    </source>
</evidence>